<accession>A0A7J6C088</accession>
<keyword evidence="2" id="KW-1185">Reference proteome</keyword>
<evidence type="ECO:0000313" key="1">
    <source>
        <dbReference type="EMBL" id="KAF4100025.1"/>
    </source>
</evidence>
<reference evidence="1 2" key="1">
    <citation type="submission" date="2020-04" db="EMBL/GenBank/DDBJ databases">
        <title>Chromosome-level genome assembly of a cyprinid fish Onychostoma macrolepis by integration of Nanopore Sequencing, Bionano and Hi-C technology.</title>
        <authorList>
            <person name="Wang D."/>
        </authorList>
    </citation>
    <scope>NUCLEOTIDE SEQUENCE [LARGE SCALE GENOMIC DNA]</scope>
    <source>
        <strain evidence="1">SWU-2019</strain>
        <tissue evidence="1">Muscle</tissue>
    </source>
</reference>
<sequence length="257" mass="29438">MTSLTAYVMFSASAFSTAFIPIKFDSTLPATQVEPRQGHLETLPSSHLLYAEQVVQSINTNSLDIFGDKLVPTFNLLQNTLDEGFEEGRSEDPTLGFLLEDEADWNPPTIQASRPPKLHPLPLLHPQSSVHQVALLRSLRRFWYVNFTAVDEQNIPGMDRVDRLAEYLVELRTNTGLTLSRQQLNCHKKNNYSKHSVDDIVCLWQNLLEYDKQRVNFAARLQDRLTMGRFRSPNKESVFTPGVDSLKRFAQYLIIMR</sequence>
<protein>
    <submittedName>
        <fullName evidence="1">Uncharacterized protein</fullName>
    </submittedName>
</protein>
<name>A0A7J6C088_9TELE</name>
<evidence type="ECO:0000313" key="2">
    <source>
        <dbReference type="Proteomes" id="UP000579812"/>
    </source>
</evidence>
<organism evidence="1 2">
    <name type="scientific">Onychostoma macrolepis</name>
    <dbReference type="NCBI Taxonomy" id="369639"/>
    <lineage>
        <taxon>Eukaryota</taxon>
        <taxon>Metazoa</taxon>
        <taxon>Chordata</taxon>
        <taxon>Craniata</taxon>
        <taxon>Vertebrata</taxon>
        <taxon>Euteleostomi</taxon>
        <taxon>Actinopterygii</taxon>
        <taxon>Neopterygii</taxon>
        <taxon>Teleostei</taxon>
        <taxon>Ostariophysi</taxon>
        <taxon>Cypriniformes</taxon>
        <taxon>Cyprinidae</taxon>
        <taxon>Acrossocheilinae</taxon>
        <taxon>Onychostoma</taxon>
    </lineage>
</organism>
<dbReference type="Proteomes" id="UP000579812">
    <property type="component" value="Unassembled WGS sequence"/>
</dbReference>
<dbReference type="AlphaFoldDB" id="A0A7J6C088"/>
<gene>
    <name evidence="1" type="ORF">G5714_018221</name>
</gene>
<comment type="caution">
    <text evidence="1">The sequence shown here is derived from an EMBL/GenBank/DDBJ whole genome shotgun (WGS) entry which is preliminary data.</text>
</comment>
<dbReference type="EMBL" id="JAAMOB010000019">
    <property type="protein sequence ID" value="KAF4100025.1"/>
    <property type="molecule type" value="Genomic_DNA"/>
</dbReference>
<proteinExistence type="predicted"/>